<dbReference type="PANTHER" id="PTHR14389">
    <property type="entry name" value="SI:CH1073-475A24.1"/>
    <property type="match status" value="1"/>
</dbReference>
<feature type="domain" description="Effector-associated" evidence="7">
    <location>
        <begin position="12"/>
        <end position="89"/>
    </location>
</feature>
<dbReference type="Pfam" id="PF19955">
    <property type="entry name" value="EAD1"/>
    <property type="match status" value="1"/>
</dbReference>
<accession>A0ABS0XQ48</accession>
<gene>
    <name evidence="8" type="ORF">JAO74_08675</name>
</gene>
<evidence type="ECO:0000313" key="9">
    <source>
        <dbReference type="Proteomes" id="UP000640426"/>
    </source>
</evidence>
<reference evidence="9" key="1">
    <citation type="submission" date="2020-12" db="EMBL/GenBank/DDBJ databases">
        <title>Hymenobacter sp.</title>
        <authorList>
            <person name="Kim M.K."/>
        </authorList>
    </citation>
    <scope>NUCLEOTIDE SEQUENCE [LARGE SCALE GENOMIC DNA]</scope>
    <source>
        <strain evidence="9">BT553</strain>
    </source>
</reference>
<keyword evidence="5 6" id="KW-0720">Serine protease</keyword>
<keyword evidence="2 6" id="KW-0645">Protease</keyword>
<dbReference type="Pfam" id="PF13365">
    <property type="entry name" value="Trypsin_2"/>
    <property type="match status" value="1"/>
</dbReference>
<keyword evidence="9" id="KW-1185">Reference proteome</keyword>
<keyword evidence="4 6" id="KW-0378">Hydrolase</keyword>
<dbReference type="SUPFAM" id="SSF50494">
    <property type="entry name" value="Trypsin-like serine proteases"/>
    <property type="match status" value="1"/>
</dbReference>
<protein>
    <recommendedName>
        <fullName evidence="6">Serine protease</fullName>
        <ecNumber evidence="6">3.4.21.-</ecNumber>
    </recommendedName>
</protein>
<comment type="caution">
    <text evidence="8">The sequence shown here is derived from an EMBL/GenBank/DDBJ whole genome shotgun (WGS) entry which is preliminary data.</text>
</comment>
<dbReference type="PANTHER" id="PTHR14389:SF3">
    <property type="entry name" value="PROTEIN FAM111A-LIKE"/>
    <property type="match status" value="1"/>
</dbReference>
<name>A0ABS0XQ48_9SPHN</name>
<evidence type="ECO:0000256" key="4">
    <source>
        <dbReference type="ARBA" id="ARBA00022801"/>
    </source>
</evidence>
<evidence type="ECO:0000313" key="8">
    <source>
        <dbReference type="EMBL" id="MBJ6121863.1"/>
    </source>
</evidence>
<dbReference type="Gene3D" id="2.40.10.10">
    <property type="entry name" value="Trypsin-like serine proteases"/>
    <property type="match status" value="2"/>
</dbReference>
<evidence type="ECO:0000256" key="2">
    <source>
        <dbReference type="ARBA" id="ARBA00022670"/>
    </source>
</evidence>
<proteinExistence type="inferred from homology"/>
<sequence length="373" mass="39392">MTLGWGDDAGAALVSAILSAYDKPRLSSLLRFKGGLILENEVNTDAPFRRVVENLTVLLDQQGDTERFLALAFADRPGNPRLQTLAAAHGLTATTTERTETMPPPATAAEYVAAAQAALPADPAVAALAGKLDGPAPAPHASLEALVARRSKLIDFGRFLTGLEKLMPRICRISVPGSAGTGFLVGTDLVLTNYHVVEGLIRDDYTFDQVECEFDFNSDVARTQRIGITAKPGHFSPYSASDMSGAGEPAPNELDYALLHLAQPIGGGDRGFYPLDATPRLLSVGDFMFVSQHAAGQLLSLAMGTITDFPGKALRLRYDVTTGPGSSGSPCFSSELDLIGLHHAAQATIAPTYNQAVPIWMVARHIAAAGNAP</sequence>
<evidence type="ECO:0000256" key="3">
    <source>
        <dbReference type="ARBA" id="ARBA00022729"/>
    </source>
</evidence>
<keyword evidence="3" id="KW-0732">Signal</keyword>
<organism evidence="8 9">
    <name type="scientific">Sphingomonas mollis</name>
    <dbReference type="NCBI Taxonomy" id="2795726"/>
    <lineage>
        <taxon>Bacteria</taxon>
        <taxon>Pseudomonadati</taxon>
        <taxon>Pseudomonadota</taxon>
        <taxon>Alphaproteobacteria</taxon>
        <taxon>Sphingomonadales</taxon>
        <taxon>Sphingomonadaceae</taxon>
        <taxon>Sphingomonas</taxon>
    </lineage>
</organism>
<evidence type="ECO:0000256" key="5">
    <source>
        <dbReference type="ARBA" id="ARBA00022825"/>
    </source>
</evidence>
<comment type="similarity">
    <text evidence="1 6">Belongs to the peptidase S1B family.</text>
</comment>
<dbReference type="RefSeq" id="WP_199037056.1">
    <property type="nucleotide sequence ID" value="NZ_JAELXS010000004.1"/>
</dbReference>
<dbReference type="InterPro" id="IPR043504">
    <property type="entry name" value="Peptidase_S1_PA_chymotrypsin"/>
</dbReference>
<dbReference type="InterPro" id="IPR045430">
    <property type="entry name" value="EAD1"/>
</dbReference>
<dbReference type="InterPro" id="IPR009003">
    <property type="entry name" value="Peptidase_S1_PA"/>
</dbReference>
<dbReference type="Proteomes" id="UP000640426">
    <property type="component" value="Unassembled WGS sequence"/>
</dbReference>
<dbReference type="InterPro" id="IPR008256">
    <property type="entry name" value="Peptidase_S1B"/>
</dbReference>
<evidence type="ECO:0000256" key="6">
    <source>
        <dbReference type="RuleBase" id="RU004296"/>
    </source>
</evidence>
<dbReference type="EMBL" id="JAELXS010000004">
    <property type="protein sequence ID" value="MBJ6121863.1"/>
    <property type="molecule type" value="Genomic_DNA"/>
</dbReference>
<dbReference type="EC" id="3.4.21.-" evidence="6"/>
<evidence type="ECO:0000259" key="7">
    <source>
        <dbReference type="Pfam" id="PF19955"/>
    </source>
</evidence>
<dbReference type="PRINTS" id="PR00839">
    <property type="entry name" value="V8PROTEASE"/>
</dbReference>
<evidence type="ECO:0000256" key="1">
    <source>
        <dbReference type="ARBA" id="ARBA00008764"/>
    </source>
</evidence>